<evidence type="ECO:0008006" key="5">
    <source>
        <dbReference type="Google" id="ProtNLM"/>
    </source>
</evidence>
<gene>
    <name evidence="3" type="ORF">MTO99_09060</name>
</gene>
<reference evidence="3 4" key="1">
    <citation type="submission" date="2022-03" db="EMBL/GenBank/DDBJ databases">
        <title>Mucilaginibacter sp. isolated from the gut of Protaetia brevitarsis seulensis larvae.</title>
        <authorList>
            <person name="Won M."/>
            <person name="Kim S.-J."/>
            <person name="Kwon S.-W."/>
        </authorList>
    </citation>
    <scope>NUCLEOTIDE SEQUENCE [LARGE SCALE GENOMIC DNA]</scope>
    <source>
        <strain evidence="3 4">CFWR-12</strain>
    </source>
</reference>
<evidence type="ECO:0000313" key="3">
    <source>
        <dbReference type="EMBL" id="UOE45869.1"/>
    </source>
</evidence>
<evidence type="ECO:0000256" key="1">
    <source>
        <dbReference type="SAM" id="MobiDB-lite"/>
    </source>
</evidence>
<organism evidence="3 4">
    <name type="scientific">Agromyces larvae</name>
    <dbReference type="NCBI Taxonomy" id="2929802"/>
    <lineage>
        <taxon>Bacteria</taxon>
        <taxon>Bacillati</taxon>
        <taxon>Actinomycetota</taxon>
        <taxon>Actinomycetes</taxon>
        <taxon>Micrococcales</taxon>
        <taxon>Microbacteriaceae</taxon>
        <taxon>Agromyces</taxon>
    </lineage>
</organism>
<keyword evidence="4" id="KW-1185">Reference proteome</keyword>
<dbReference type="PROSITE" id="PS51257">
    <property type="entry name" value="PROKAR_LIPOPROTEIN"/>
    <property type="match status" value="1"/>
</dbReference>
<feature type="chain" id="PRO_5046053681" description="DUF3558 domain-containing protein" evidence="2">
    <location>
        <begin position="26"/>
        <end position="394"/>
    </location>
</feature>
<protein>
    <recommendedName>
        <fullName evidence="5">DUF3558 domain-containing protein</fullName>
    </recommendedName>
</protein>
<evidence type="ECO:0000313" key="4">
    <source>
        <dbReference type="Proteomes" id="UP000832097"/>
    </source>
</evidence>
<dbReference type="Proteomes" id="UP000832097">
    <property type="component" value="Chromosome"/>
</dbReference>
<dbReference type="EMBL" id="CP094528">
    <property type="protein sequence ID" value="UOE45869.1"/>
    <property type="molecule type" value="Genomic_DNA"/>
</dbReference>
<dbReference type="RefSeq" id="WP_243558551.1">
    <property type="nucleotide sequence ID" value="NZ_CP094528.1"/>
</dbReference>
<feature type="signal peptide" evidence="2">
    <location>
        <begin position="1"/>
        <end position="25"/>
    </location>
</feature>
<accession>A0ABY4C4H3</accession>
<proteinExistence type="predicted"/>
<evidence type="ECO:0000256" key="2">
    <source>
        <dbReference type="SAM" id="SignalP"/>
    </source>
</evidence>
<keyword evidence="2" id="KW-0732">Signal</keyword>
<name>A0ABY4C4H3_9MICO</name>
<feature type="compositionally biased region" description="Low complexity" evidence="1">
    <location>
        <begin position="27"/>
        <end position="54"/>
    </location>
</feature>
<sequence>MTRRRAGSPAIAILTGMLALTACTAQPDASTPHPSAPSTIPTPTAEPAEAGPHARIPVDCDGLVATDALRTLVGEAGHPLAPIVPIDRLDPDEAAALQLGAVDCRWTNGLGFSTWTGPEAGRQTVALSILPEGLDAAIEYVDLYRSADPTYGAHVQGPRCMAATDASWTGFCELYGVIGRNWVEFTVQGIVFDARSDSDLVAAFRAVADPMVAALAATEPGPRWTPAESTSFAACEDLVPATSVAEITGLAAVGFGESWDGPRVGQYFWASRETGAKRCSVFFTDREGGFGEVGVLPGGSWGFDRAEAAWLADGGVIVPVAGVEPGDAVLRCADAAAECVLDVRTGGDWVRVEFPEVPPETVEYLPPNDYAAARESIIRLAEAPVAGLGASDGA</sequence>
<feature type="region of interest" description="Disordered" evidence="1">
    <location>
        <begin position="26"/>
        <end position="54"/>
    </location>
</feature>